<organism evidence="1 2">
    <name type="scientific">Cupriavidus pampae</name>
    <dbReference type="NCBI Taxonomy" id="659251"/>
    <lineage>
        <taxon>Bacteria</taxon>
        <taxon>Pseudomonadati</taxon>
        <taxon>Pseudomonadota</taxon>
        <taxon>Betaproteobacteria</taxon>
        <taxon>Burkholderiales</taxon>
        <taxon>Burkholderiaceae</taxon>
        <taxon>Cupriavidus</taxon>
    </lineage>
</organism>
<dbReference type="InterPro" id="IPR010667">
    <property type="entry name" value="Phage_T4_Gp19"/>
</dbReference>
<protein>
    <recommendedName>
        <fullName evidence="3">Phage tail protein</fullName>
    </recommendedName>
</protein>
<evidence type="ECO:0000313" key="1">
    <source>
        <dbReference type="EMBL" id="CAG9186477.1"/>
    </source>
</evidence>
<dbReference type="PANTHER" id="PTHR38009:SF1">
    <property type="entry name" value="CONSERVED HYPOTHETICAL PHAGE TAIL PROTEIN"/>
    <property type="match status" value="1"/>
</dbReference>
<keyword evidence="2" id="KW-1185">Reference proteome</keyword>
<dbReference type="Proteomes" id="UP000706525">
    <property type="component" value="Unassembled WGS sequence"/>
</dbReference>
<name>A0ABM8Y193_9BURK</name>
<dbReference type="Pfam" id="PF06841">
    <property type="entry name" value="Phage_T4_gp19"/>
    <property type="match status" value="1"/>
</dbReference>
<dbReference type="RefSeq" id="WP_223995640.1">
    <property type="nucleotide sequence ID" value="NZ_CAJZAG010000018.1"/>
</dbReference>
<dbReference type="NCBIfam" id="TIGR02241">
    <property type="entry name" value="conserved hypothetical phage tail region protein"/>
    <property type="match status" value="1"/>
</dbReference>
<comment type="caution">
    <text evidence="1">The sequence shown here is derived from an EMBL/GenBank/DDBJ whole genome shotgun (WGS) entry which is preliminary data.</text>
</comment>
<proteinExistence type="predicted"/>
<sequence>MQKSARFGTDFMPVSFSFSVGFNNIASGVDCSFQEVSGIEQTMDVEDVQSGGENRFVYKLPKGIRQGKLVLKRGTADMRSPLMRWCKSTLGGGLAQPITPMDVSVYLLDEVGDKIRGWTFSAAYPIQWGVDEFNSTKNSMVIETMELAYLNCIREL</sequence>
<dbReference type="PANTHER" id="PTHR38009">
    <property type="entry name" value="CONSERVED HYPOTHETICAL PHAGE TAIL PROTEIN"/>
    <property type="match status" value="1"/>
</dbReference>
<evidence type="ECO:0000313" key="2">
    <source>
        <dbReference type="Proteomes" id="UP000706525"/>
    </source>
</evidence>
<accession>A0ABM8Y193</accession>
<gene>
    <name evidence="1" type="ORF">LMG32289_06456</name>
</gene>
<dbReference type="InterPro" id="IPR011747">
    <property type="entry name" value="CHP02241"/>
</dbReference>
<reference evidence="1 2" key="1">
    <citation type="submission" date="2021-08" db="EMBL/GenBank/DDBJ databases">
        <authorList>
            <person name="Peeters C."/>
        </authorList>
    </citation>
    <scope>NUCLEOTIDE SEQUENCE [LARGE SCALE GENOMIC DNA]</scope>
    <source>
        <strain evidence="1 2">LMG 32289</strain>
    </source>
</reference>
<evidence type="ECO:0008006" key="3">
    <source>
        <dbReference type="Google" id="ProtNLM"/>
    </source>
</evidence>
<dbReference type="EMBL" id="CAJZAG010000018">
    <property type="protein sequence ID" value="CAG9186477.1"/>
    <property type="molecule type" value="Genomic_DNA"/>
</dbReference>